<dbReference type="OrthoDB" id="9764375at2"/>
<dbReference type="RefSeq" id="WP_114676866.1">
    <property type="nucleotide sequence ID" value="NZ_CP031188.1"/>
</dbReference>
<name>A0A345H943_9FLAO</name>
<keyword evidence="4" id="KW-1185">Reference proteome</keyword>
<dbReference type="InterPro" id="IPR013830">
    <property type="entry name" value="SGNH_hydro"/>
</dbReference>
<dbReference type="SUPFAM" id="SSF54106">
    <property type="entry name" value="LysM domain"/>
    <property type="match status" value="1"/>
</dbReference>
<dbReference type="EMBL" id="CP031188">
    <property type="protein sequence ID" value="AXG73103.1"/>
    <property type="molecule type" value="Genomic_DNA"/>
</dbReference>
<dbReference type="PANTHER" id="PTHR30383">
    <property type="entry name" value="THIOESTERASE 1/PROTEASE 1/LYSOPHOSPHOLIPASE L1"/>
    <property type="match status" value="1"/>
</dbReference>
<evidence type="ECO:0000259" key="2">
    <source>
        <dbReference type="PROSITE" id="PS51782"/>
    </source>
</evidence>
<dbReference type="CDD" id="cd00118">
    <property type="entry name" value="LysM"/>
    <property type="match status" value="1"/>
</dbReference>
<evidence type="ECO:0000256" key="1">
    <source>
        <dbReference type="SAM" id="SignalP"/>
    </source>
</evidence>
<protein>
    <submittedName>
        <fullName evidence="3">LysM peptidoglycan-binding domain-containing protein</fullName>
    </submittedName>
</protein>
<dbReference type="InterPro" id="IPR036779">
    <property type="entry name" value="LysM_dom_sf"/>
</dbReference>
<keyword evidence="1" id="KW-0732">Signal</keyword>
<evidence type="ECO:0000313" key="3">
    <source>
        <dbReference type="EMBL" id="AXG73103.1"/>
    </source>
</evidence>
<dbReference type="InterPro" id="IPR051532">
    <property type="entry name" value="Ester_Hydrolysis_Enzymes"/>
</dbReference>
<dbReference type="GO" id="GO:0016788">
    <property type="term" value="F:hydrolase activity, acting on ester bonds"/>
    <property type="evidence" value="ECO:0007669"/>
    <property type="project" value="UniProtKB-ARBA"/>
</dbReference>
<dbReference type="PANTHER" id="PTHR30383:SF29">
    <property type="entry name" value="SGNH HYDROLASE-TYPE ESTERASE DOMAIN-CONTAINING PROTEIN"/>
    <property type="match status" value="1"/>
</dbReference>
<dbReference type="InterPro" id="IPR036514">
    <property type="entry name" value="SGNH_hydro_sf"/>
</dbReference>
<dbReference type="KEGG" id="fat:DVK85_02205"/>
<feature type="signal peptide" evidence="1">
    <location>
        <begin position="1"/>
        <end position="19"/>
    </location>
</feature>
<accession>A0A345H943</accession>
<feature type="domain" description="LysM" evidence="2">
    <location>
        <begin position="200"/>
        <end position="243"/>
    </location>
</feature>
<dbReference type="Pfam" id="PF13472">
    <property type="entry name" value="Lipase_GDSL_2"/>
    <property type="match status" value="1"/>
</dbReference>
<gene>
    <name evidence="3" type="ORF">DVK85_02205</name>
</gene>
<dbReference type="Pfam" id="PF01476">
    <property type="entry name" value="LysM"/>
    <property type="match status" value="1"/>
</dbReference>
<dbReference type="InterPro" id="IPR018392">
    <property type="entry name" value="LysM"/>
</dbReference>
<dbReference type="PROSITE" id="PS51782">
    <property type="entry name" value="LYSM"/>
    <property type="match status" value="1"/>
</dbReference>
<dbReference type="SUPFAM" id="SSF52266">
    <property type="entry name" value="SGNH hydrolase"/>
    <property type="match status" value="1"/>
</dbReference>
<dbReference type="Gene3D" id="3.40.50.1110">
    <property type="entry name" value="SGNH hydrolase"/>
    <property type="match status" value="2"/>
</dbReference>
<sequence length="471" mass="52562">MLNKLLSIFFSIVCASTCAQVDTTEVVIDSIVIDTVAIAPVGNSITNDTVMKAFFEKLKVLEEQKSGKINIVHIGDSHIQADIISGRIRKNLQERFGNAGVGFSFPHRLARTNGSSYIKYNSNATWANRRNIYPVEEGIVVGLSGIAFTTTDDFVIEAQVRDTGYTFNTIKIITPYNAPLFDIATSSKTIVLESSVPKKITHKIKSGEALSIIAQKYGTTVSAIKKLNGLRSNNIRAGKTLQIPTGEMEKQEIKRSEFIPLPIATDSLSHYYHSEEVLSKIYLLPNKEAKAYNLNGLILEKDTPGIIYHSIGVNGAKTVDYNKYPLFFEQLQALSPDLVIVSLGTNESFDKMEVAEYIAQLNIFIENIRAKNPKACILIMTPPPSLFKRKYPNTFVAAYAENILMQEIDKNYATWDMFSELGGLYDVNKNAAKGWMSSDRVHYSVQGYEKQGVLFTEALINAYNNFKNNRE</sequence>
<reference evidence="3 4" key="1">
    <citation type="submission" date="2018-07" db="EMBL/GenBank/DDBJ databases">
        <title>Complete genome sequence of Flavobacterium arcticum type strain SM1502T.</title>
        <authorList>
            <person name="Li Y."/>
            <person name="Li D.-D."/>
        </authorList>
    </citation>
    <scope>NUCLEOTIDE SEQUENCE [LARGE SCALE GENOMIC DNA]</scope>
    <source>
        <strain evidence="3 4">SM1502</strain>
    </source>
</reference>
<dbReference type="SMART" id="SM00257">
    <property type="entry name" value="LysM"/>
    <property type="match status" value="1"/>
</dbReference>
<evidence type="ECO:0000313" key="4">
    <source>
        <dbReference type="Proteomes" id="UP000253951"/>
    </source>
</evidence>
<proteinExistence type="predicted"/>
<dbReference type="Proteomes" id="UP000253951">
    <property type="component" value="Chromosome"/>
</dbReference>
<dbReference type="AlphaFoldDB" id="A0A345H943"/>
<organism evidence="3 4">
    <name type="scientific">Flavobacterium arcticum</name>
    <dbReference type="NCBI Taxonomy" id="1784713"/>
    <lineage>
        <taxon>Bacteria</taxon>
        <taxon>Pseudomonadati</taxon>
        <taxon>Bacteroidota</taxon>
        <taxon>Flavobacteriia</taxon>
        <taxon>Flavobacteriales</taxon>
        <taxon>Flavobacteriaceae</taxon>
        <taxon>Flavobacterium</taxon>
    </lineage>
</organism>
<dbReference type="Gene3D" id="3.10.350.10">
    <property type="entry name" value="LysM domain"/>
    <property type="match status" value="1"/>
</dbReference>
<feature type="chain" id="PRO_5016807584" evidence="1">
    <location>
        <begin position="20"/>
        <end position="471"/>
    </location>
</feature>